<keyword evidence="3" id="KW-1185">Reference proteome</keyword>
<comment type="caution">
    <text evidence="2">The sequence shown here is derived from an EMBL/GenBank/DDBJ whole genome shotgun (WGS) entry which is preliminary data.</text>
</comment>
<evidence type="ECO:0000313" key="2">
    <source>
        <dbReference type="EMBL" id="NYE35031.1"/>
    </source>
</evidence>
<proteinExistence type="predicted"/>
<feature type="chain" id="PRO_5031559592" evidence="1">
    <location>
        <begin position="29"/>
        <end position="532"/>
    </location>
</feature>
<protein>
    <submittedName>
        <fullName evidence="2">Type 1 fimbria pilin</fullName>
    </submittedName>
</protein>
<reference evidence="2 3" key="1">
    <citation type="submission" date="2020-07" db="EMBL/GenBank/DDBJ databases">
        <authorList>
            <person name="Partida-Martinez L."/>
            <person name="Huntemann M."/>
            <person name="Clum A."/>
            <person name="Wang J."/>
            <person name="Palaniappan K."/>
            <person name="Ritter S."/>
            <person name="Chen I.-M."/>
            <person name="Stamatis D."/>
            <person name="Reddy T."/>
            <person name="O'Malley R."/>
            <person name="Daum C."/>
            <person name="Shapiro N."/>
            <person name="Ivanova N."/>
            <person name="Kyrpides N."/>
            <person name="Woyke T."/>
        </authorList>
    </citation>
    <scope>NUCLEOTIDE SEQUENCE [LARGE SCALE GENOMIC DNA]</scope>
    <source>
        <strain evidence="2 3">AT2.17</strain>
    </source>
</reference>
<accession>A0A7Y9GZ56</accession>
<name>A0A7Y9GZ56_9ACTN</name>
<dbReference type="RefSeq" id="WP_179617737.1">
    <property type="nucleotide sequence ID" value="NZ_JACCBW010000001.1"/>
</dbReference>
<dbReference type="Proteomes" id="UP000549911">
    <property type="component" value="Unassembled WGS sequence"/>
</dbReference>
<reference evidence="2 3" key="2">
    <citation type="submission" date="2020-08" db="EMBL/GenBank/DDBJ databases">
        <title>The Agave Microbiome: Exploring the role of microbial communities in plant adaptations to desert environments.</title>
        <authorList>
            <person name="Partida-Martinez L.P."/>
        </authorList>
    </citation>
    <scope>NUCLEOTIDE SEQUENCE [LARGE SCALE GENOMIC DNA]</scope>
    <source>
        <strain evidence="2 3">AT2.17</strain>
    </source>
</reference>
<gene>
    <name evidence="2" type="ORF">F4692_000135</name>
</gene>
<feature type="signal peptide" evidence="1">
    <location>
        <begin position="1"/>
        <end position="28"/>
    </location>
</feature>
<sequence>MRARRMLVSVPALLASMAMVAGGSPAVAADEPDLAVDVRGKRAASGAQLHKAATADEGVIRRTVRLTDVQHATGTTPGQQLAAVDVVVDVVAQTVSTTATLNGTPAGTVSVVLGTWSGSTCTPVFGIGIAPGEANGLFLPDGEALAATASGQGNQVGATTAPHPRLRNTAFECAYANVAGGSPSTVWSVAPPEDLVETFQPVLEVEADDKVVGARKGKWARLSLEVRNTSRGAASAVRLTASGKGIDIRTSTIDVGPVGERSTEYLDLQVRLTQPKTKKGKKPKPLKARTLTLTVTDPAAATATAQAQVVVTPKPTVLKKLTGTYWWGWESTDLQSSAGWINHSVWFVDKKWAYTGWAEGKKPRCSAKVNECQRYSYNARTGTVRIGRQKAKVTSAGFAFKHPAYKDEKLELEPLTLPKKGARLGVDLYHQNWSGYCAISCTSYTDYLTMDTAGKFVEGGFSVGSWPGLGQSWSSAPADQRGTYKVVSTGIVEMTYADGTRKREVIGIQHDPSGKPNPAFEGVLIGDVNYYE</sequence>
<keyword evidence="1" id="KW-0732">Signal</keyword>
<evidence type="ECO:0000256" key="1">
    <source>
        <dbReference type="SAM" id="SignalP"/>
    </source>
</evidence>
<organism evidence="2 3">
    <name type="scientific">Nocardioides cavernae</name>
    <dbReference type="NCBI Taxonomy" id="1921566"/>
    <lineage>
        <taxon>Bacteria</taxon>
        <taxon>Bacillati</taxon>
        <taxon>Actinomycetota</taxon>
        <taxon>Actinomycetes</taxon>
        <taxon>Propionibacteriales</taxon>
        <taxon>Nocardioidaceae</taxon>
        <taxon>Nocardioides</taxon>
    </lineage>
</organism>
<evidence type="ECO:0000313" key="3">
    <source>
        <dbReference type="Proteomes" id="UP000549911"/>
    </source>
</evidence>
<dbReference type="EMBL" id="JACCBW010000001">
    <property type="protein sequence ID" value="NYE35031.1"/>
    <property type="molecule type" value="Genomic_DNA"/>
</dbReference>
<dbReference type="AlphaFoldDB" id="A0A7Y9GZ56"/>